<sequence>MGSFAKTGGLITGGIAANEIVVGGWFVHDGDDCIGAIDQQTSTLRNESGGTKFAAFEGIGALE</sequence>
<proteinExistence type="predicted"/>
<dbReference type="RefSeq" id="XP_058335201.1">
    <property type="nucleotide sequence ID" value="XM_058472060.1"/>
</dbReference>
<accession>A0A9W9TXX8</accession>
<evidence type="ECO:0000313" key="1">
    <source>
        <dbReference type="EMBL" id="KAJ5247780.1"/>
    </source>
</evidence>
<dbReference type="Proteomes" id="UP001150941">
    <property type="component" value="Unassembled WGS sequence"/>
</dbReference>
<evidence type="ECO:0000313" key="2">
    <source>
        <dbReference type="Proteomes" id="UP001150941"/>
    </source>
</evidence>
<reference evidence="1" key="1">
    <citation type="submission" date="2022-11" db="EMBL/GenBank/DDBJ databases">
        <authorList>
            <person name="Petersen C."/>
        </authorList>
    </citation>
    <scope>NUCLEOTIDE SEQUENCE</scope>
    <source>
        <strain evidence="1">IBT 19713</strain>
    </source>
</reference>
<reference evidence="1" key="2">
    <citation type="journal article" date="2023" name="IMA Fungus">
        <title>Comparative genomic study of the Penicillium genus elucidates a diverse pangenome and 15 lateral gene transfer events.</title>
        <authorList>
            <person name="Petersen C."/>
            <person name="Sorensen T."/>
            <person name="Nielsen M.R."/>
            <person name="Sondergaard T.E."/>
            <person name="Sorensen J.L."/>
            <person name="Fitzpatrick D.A."/>
            <person name="Frisvad J.C."/>
            <person name="Nielsen K.L."/>
        </authorList>
    </citation>
    <scope>NUCLEOTIDE SEQUENCE</scope>
    <source>
        <strain evidence="1">IBT 19713</strain>
    </source>
</reference>
<gene>
    <name evidence="1" type="ORF">N7468_002763</name>
</gene>
<organism evidence="1 2">
    <name type="scientific">Penicillium chermesinum</name>
    <dbReference type="NCBI Taxonomy" id="63820"/>
    <lineage>
        <taxon>Eukaryota</taxon>
        <taxon>Fungi</taxon>
        <taxon>Dikarya</taxon>
        <taxon>Ascomycota</taxon>
        <taxon>Pezizomycotina</taxon>
        <taxon>Eurotiomycetes</taxon>
        <taxon>Eurotiomycetidae</taxon>
        <taxon>Eurotiales</taxon>
        <taxon>Aspergillaceae</taxon>
        <taxon>Penicillium</taxon>
    </lineage>
</organism>
<dbReference type="GeneID" id="83199363"/>
<dbReference type="AlphaFoldDB" id="A0A9W9TXX8"/>
<keyword evidence="2" id="KW-1185">Reference proteome</keyword>
<comment type="caution">
    <text evidence="1">The sequence shown here is derived from an EMBL/GenBank/DDBJ whole genome shotgun (WGS) entry which is preliminary data.</text>
</comment>
<protein>
    <submittedName>
        <fullName evidence="1">Uncharacterized protein</fullName>
    </submittedName>
</protein>
<dbReference type="EMBL" id="JAPQKS010000002">
    <property type="protein sequence ID" value="KAJ5247780.1"/>
    <property type="molecule type" value="Genomic_DNA"/>
</dbReference>
<name>A0A9W9TXX8_9EURO</name>